<evidence type="ECO:0000313" key="4">
    <source>
        <dbReference type="Proteomes" id="UP000006671"/>
    </source>
</evidence>
<dbReference type="EMBL" id="GG738867">
    <property type="protein sequence ID" value="EFC44678.1"/>
    <property type="molecule type" value="Genomic_DNA"/>
</dbReference>
<feature type="transmembrane region" description="Helical" evidence="2">
    <location>
        <begin position="274"/>
        <end position="298"/>
    </location>
</feature>
<feature type="compositionally biased region" description="Polar residues" evidence="1">
    <location>
        <begin position="479"/>
        <end position="490"/>
    </location>
</feature>
<dbReference type="VEuPathDB" id="AmoebaDB:NAEGRDRAFT_67427"/>
<protein>
    <submittedName>
        <fullName evidence="3">Predicted protein</fullName>
    </submittedName>
</protein>
<feature type="transmembrane region" description="Helical" evidence="2">
    <location>
        <begin position="389"/>
        <end position="407"/>
    </location>
</feature>
<dbReference type="GeneID" id="8856947"/>
<dbReference type="RefSeq" id="XP_002677422.1">
    <property type="nucleotide sequence ID" value="XM_002677376.1"/>
</dbReference>
<evidence type="ECO:0000313" key="3">
    <source>
        <dbReference type="EMBL" id="EFC44678.1"/>
    </source>
</evidence>
<sequence>MTNGAELRKHALNSEEISPFFSCENVKLAKYYEMNIHVKFYEFINDIALLPKESFDICQSVKRWERIMNSSCTELLCDRSQMMLNNGIGSLNDFIYNSTNGETMLTDWINACQYCGEESRNYKRRILEGTCQPRDSIAREMILGFPRSILYCGYTIFGFPILVNNSQIVKSSLLGTYSYICSCVESKSFGPKCTFGMNDMIANLITRIGVTFTHFILSVIIFFAGFIPKLGKVVKTKRFANLIPTSCVVIGFLFQIIASVQILASDSYSKTTLIFAALSNIISIFGLFAWIFGLYRIVELARARKITISVRVCYIFLGLLFFTVGIISPIVASVAFPNDMGQFQMFYYIYLSVFSFAALCVFICASLYTHRVMKQLSDINLVQTNHVRFIIFSSVILFAISLSYAVLALSQPTFIGPGILTFISLSTYLSSTLLGIGVAFMEFDKEEFLTLYKCFNKEKSTNSCETSTLTTSLNQQTSEENNTSSYEPFE</sequence>
<dbReference type="InParanoid" id="D2VEX5"/>
<dbReference type="Proteomes" id="UP000006671">
    <property type="component" value="Unassembled WGS sequence"/>
</dbReference>
<feature type="transmembrane region" description="Helical" evidence="2">
    <location>
        <begin position="310"/>
        <end position="335"/>
    </location>
</feature>
<keyword evidence="2" id="KW-0472">Membrane</keyword>
<feature type="transmembrane region" description="Helical" evidence="2">
    <location>
        <begin position="239"/>
        <end position="262"/>
    </location>
</feature>
<proteinExistence type="predicted"/>
<name>D2VEX5_NAEGR</name>
<dbReference type="KEGG" id="ngr:NAEGRDRAFT_67427"/>
<organism evidence="4">
    <name type="scientific">Naegleria gruberi</name>
    <name type="common">Amoeba</name>
    <dbReference type="NCBI Taxonomy" id="5762"/>
    <lineage>
        <taxon>Eukaryota</taxon>
        <taxon>Discoba</taxon>
        <taxon>Heterolobosea</taxon>
        <taxon>Tetramitia</taxon>
        <taxon>Eutetramitia</taxon>
        <taxon>Vahlkampfiidae</taxon>
        <taxon>Naegleria</taxon>
    </lineage>
</organism>
<dbReference type="OrthoDB" id="10412186at2759"/>
<gene>
    <name evidence="3" type="ORF">NAEGRDRAFT_67427</name>
</gene>
<keyword evidence="4" id="KW-1185">Reference proteome</keyword>
<keyword evidence="2" id="KW-1133">Transmembrane helix</keyword>
<evidence type="ECO:0000256" key="2">
    <source>
        <dbReference type="SAM" id="Phobius"/>
    </source>
</evidence>
<feature type="transmembrane region" description="Helical" evidence="2">
    <location>
        <begin position="204"/>
        <end position="227"/>
    </location>
</feature>
<evidence type="ECO:0000256" key="1">
    <source>
        <dbReference type="SAM" id="MobiDB-lite"/>
    </source>
</evidence>
<dbReference type="AlphaFoldDB" id="D2VEX5"/>
<feature type="region of interest" description="Disordered" evidence="1">
    <location>
        <begin position="470"/>
        <end position="490"/>
    </location>
</feature>
<accession>D2VEX5</accession>
<feature type="transmembrane region" description="Helical" evidence="2">
    <location>
        <begin position="419"/>
        <end position="441"/>
    </location>
</feature>
<dbReference type="OMA" id="YWANTEM"/>
<feature type="transmembrane region" description="Helical" evidence="2">
    <location>
        <begin position="347"/>
        <end position="368"/>
    </location>
</feature>
<reference evidence="3 4" key="1">
    <citation type="journal article" date="2010" name="Cell">
        <title>The genome of Naegleria gruberi illuminates early eukaryotic versatility.</title>
        <authorList>
            <person name="Fritz-Laylin L.K."/>
            <person name="Prochnik S.E."/>
            <person name="Ginger M.L."/>
            <person name="Dacks J.B."/>
            <person name="Carpenter M.L."/>
            <person name="Field M.C."/>
            <person name="Kuo A."/>
            <person name="Paredez A."/>
            <person name="Chapman J."/>
            <person name="Pham J."/>
            <person name="Shu S."/>
            <person name="Neupane R."/>
            <person name="Cipriano M."/>
            <person name="Mancuso J."/>
            <person name="Tu H."/>
            <person name="Salamov A."/>
            <person name="Lindquist E."/>
            <person name="Shapiro H."/>
            <person name="Lucas S."/>
            <person name="Grigoriev I.V."/>
            <person name="Cande W.Z."/>
            <person name="Fulton C."/>
            <person name="Rokhsar D.S."/>
            <person name="Dawson S.C."/>
        </authorList>
    </citation>
    <scope>NUCLEOTIDE SEQUENCE [LARGE SCALE GENOMIC DNA]</scope>
    <source>
        <strain evidence="3 4">NEG-M</strain>
    </source>
</reference>
<keyword evidence="2" id="KW-0812">Transmembrane</keyword>
<feature type="transmembrane region" description="Helical" evidence="2">
    <location>
        <begin position="142"/>
        <end position="163"/>
    </location>
</feature>